<protein>
    <submittedName>
        <fullName evidence="4">DNA starvation/stationary phase protection protein</fullName>
    </submittedName>
</protein>
<evidence type="ECO:0000259" key="3">
    <source>
        <dbReference type="Pfam" id="PF00210"/>
    </source>
</evidence>
<dbReference type="OrthoDB" id="9797687at2"/>
<dbReference type="AlphaFoldDB" id="A0A418WDX9"/>
<evidence type="ECO:0000313" key="4">
    <source>
        <dbReference type="EMBL" id="RJF88223.1"/>
    </source>
</evidence>
<name>A0A418WDX9_9PROT</name>
<dbReference type="Pfam" id="PF00210">
    <property type="entry name" value="Ferritin"/>
    <property type="match status" value="1"/>
</dbReference>
<dbReference type="InterPro" id="IPR012347">
    <property type="entry name" value="Ferritin-like"/>
</dbReference>
<dbReference type="Proteomes" id="UP000284605">
    <property type="component" value="Unassembled WGS sequence"/>
</dbReference>
<dbReference type="InterPro" id="IPR023188">
    <property type="entry name" value="DPS_DNA-bd_CS"/>
</dbReference>
<feature type="domain" description="Ferritin/DPS" evidence="3">
    <location>
        <begin position="36"/>
        <end position="171"/>
    </location>
</feature>
<dbReference type="PRINTS" id="PR01346">
    <property type="entry name" value="HELNAPAPROT"/>
</dbReference>
<reference evidence="4 5" key="1">
    <citation type="submission" date="2018-09" db="EMBL/GenBank/DDBJ databases">
        <authorList>
            <person name="Zhu H."/>
        </authorList>
    </citation>
    <scope>NUCLEOTIDE SEQUENCE [LARGE SCALE GENOMIC DNA]</scope>
    <source>
        <strain evidence="4 5">K1W22B-8</strain>
    </source>
</reference>
<evidence type="ECO:0000256" key="2">
    <source>
        <dbReference type="RuleBase" id="RU003875"/>
    </source>
</evidence>
<dbReference type="EMBL" id="QYUK01000011">
    <property type="protein sequence ID" value="RJF88223.1"/>
    <property type="molecule type" value="Genomic_DNA"/>
</dbReference>
<dbReference type="PANTHER" id="PTHR42932">
    <property type="entry name" value="GENERAL STRESS PROTEIN 20U"/>
    <property type="match status" value="1"/>
</dbReference>
<dbReference type="InterPro" id="IPR009078">
    <property type="entry name" value="Ferritin-like_SF"/>
</dbReference>
<dbReference type="RefSeq" id="WP_119778858.1">
    <property type="nucleotide sequence ID" value="NZ_QYUK01000011.1"/>
</dbReference>
<evidence type="ECO:0000256" key="1">
    <source>
        <dbReference type="ARBA" id="ARBA00009497"/>
    </source>
</evidence>
<dbReference type="InterPro" id="IPR002177">
    <property type="entry name" value="DPS_DNA-bd"/>
</dbReference>
<comment type="caution">
    <text evidence="4">The sequence shown here is derived from an EMBL/GenBank/DDBJ whole genome shotgun (WGS) entry which is preliminary data.</text>
</comment>
<dbReference type="GO" id="GO:0016722">
    <property type="term" value="F:oxidoreductase activity, acting on metal ions"/>
    <property type="evidence" value="ECO:0007669"/>
    <property type="project" value="InterPro"/>
</dbReference>
<dbReference type="InterPro" id="IPR008331">
    <property type="entry name" value="Ferritin_DPS_dom"/>
</dbReference>
<accession>A0A418WDX9</accession>
<keyword evidence="5" id="KW-1185">Reference proteome</keyword>
<dbReference type="PROSITE" id="PS00818">
    <property type="entry name" value="DPS_1"/>
    <property type="match status" value="1"/>
</dbReference>
<dbReference type="PANTHER" id="PTHR42932:SF3">
    <property type="entry name" value="DNA PROTECTION DURING STARVATION PROTEIN"/>
    <property type="match status" value="1"/>
</dbReference>
<sequence>MAAKKTTKATITPVRRNEPGIDIGLSDAARKKAAAILTGVLADTFAVYLKTHNYHWNVTGPDFPQLHALFDAQYNELHDAIDGIAERIRAVGYKAPGSLAAFAKLTSIKESDSEPAADEMVRNLQLANEELVRILRKAETELGELGDISSADLMVQRTTASEKHAWMLRSING</sequence>
<organism evidence="4 5">
    <name type="scientific">Oleomonas cavernae</name>
    <dbReference type="NCBI Taxonomy" id="2320859"/>
    <lineage>
        <taxon>Bacteria</taxon>
        <taxon>Pseudomonadati</taxon>
        <taxon>Pseudomonadota</taxon>
        <taxon>Alphaproteobacteria</taxon>
        <taxon>Acetobacterales</taxon>
        <taxon>Acetobacteraceae</taxon>
        <taxon>Oleomonas</taxon>
    </lineage>
</organism>
<dbReference type="GO" id="GO:0008199">
    <property type="term" value="F:ferric iron binding"/>
    <property type="evidence" value="ECO:0007669"/>
    <property type="project" value="InterPro"/>
</dbReference>
<dbReference type="PIRSF" id="PIRSF005900">
    <property type="entry name" value="Dps"/>
    <property type="match status" value="1"/>
</dbReference>
<dbReference type="Gene3D" id="1.20.1260.10">
    <property type="match status" value="1"/>
</dbReference>
<evidence type="ECO:0000313" key="5">
    <source>
        <dbReference type="Proteomes" id="UP000284605"/>
    </source>
</evidence>
<proteinExistence type="inferred from homology"/>
<dbReference type="CDD" id="cd01043">
    <property type="entry name" value="DPS"/>
    <property type="match status" value="1"/>
</dbReference>
<comment type="similarity">
    <text evidence="1 2">Belongs to the Dps family.</text>
</comment>
<dbReference type="SUPFAM" id="SSF47240">
    <property type="entry name" value="Ferritin-like"/>
    <property type="match status" value="1"/>
</dbReference>
<gene>
    <name evidence="4" type="ORF">D3874_15360</name>
</gene>